<name>A0AAW2TJJ9_SESRA</name>
<dbReference type="EMBL" id="JACGWJ010000008">
    <property type="protein sequence ID" value="KAL0404799.1"/>
    <property type="molecule type" value="Genomic_DNA"/>
</dbReference>
<protein>
    <submittedName>
        <fullName evidence="1">Uncharacterized protein</fullName>
    </submittedName>
</protein>
<reference evidence="1" key="2">
    <citation type="journal article" date="2024" name="Plant">
        <title>Genomic evolution and insights into agronomic trait innovations of Sesamum species.</title>
        <authorList>
            <person name="Miao H."/>
            <person name="Wang L."/>
            <person name="Qu L."/>
            <person name="Liu H."/>
            <person name="Sun Y."/>
            <person name="Le M."/>
            <person name="Wang Q."/>
            <person name="Wei S."/>
            <person name="Zheng Y."/>
            <person name="Lin W."/>
            <person name="Duan Y."/>
            <person name="Cao H."/>
            <person name="Xiong S."/>
            <person name="Wang X."/>
            <person name="Wei L."/>
            <person name="Li C."/>
            <person name="Ma Q."/>
            <person name="Ju M."/>
            <person name="Zhao R."/>
            <person name="Li G."/>
            <person name="Mu C."/>
            <person name="Tian Q."/>
            <person name="Mei H."/>
            <person name="Zhang T."/>
            <person name="Gao T."/>
            <person name="Zhang H."/>
        </authorList>
    </citation>
    <scope>NUCLEOTIDE SEQUENCE</scope>
    <source>
        <strain evidence="1">G02</strain>
    </source>
</reference>
<evidence type="ECO:0000313" key="1">
    <source>
        <dbReference type="EMBL" id="KAL0404799.1"/>
    </source>
</evidence>
<accession>A0AAW2TJJ9</accession>
<comment type="caution">
    <text evidence="1">The sequence shown here is derived from an EMBL/GenBank/DDBJ whole genome shotgun (WGS) entry which is preliminary data.</text>
</comment>
<sequence>MPYLSGLFIADANCTSFVQGTYLQDSVRAAEKRDTLMSASQVKNDLKHGEQTYLAALIEIKLDVVQKVPDEVAEVLEEFKNVFPPERPKKLPPRQAIDHVIELESGARSLA</sequence>
<organism evidence="1">
    <name type="scientific">Sesamum radiatum</name>
    <name type="common">Black benniseed</name>
    <dbReference type="NCBI Taxonomy" id="300843"/>
    <lineage>
        <taxon>Eukaryota</taxon>
        <taxon>Viridiplantae</taxon>
        <taxon>Streptophyta</taxon>
        <taxon>Embryophyta</taxon>
        <taxon>Tracheophyta</taxon>
        <taxon>Spermatophyta</taxon>
        <taxon>Magnoliopsida</taxon>
        <taxon>eudicotyledons</taxon>
        <taxon>Gunneridae</taxon>
        <taxon>Pentapetalae</taxon>
        <taxon>asterids</taxon>
        <taxon>lamiids</taxon>
        <taxon>Lamiales</taxon>
        <taxon>Pedaliaceae</taxon>
        <taxon>Sesamum</taxon>
    </lineage>
</organism>
<proteinExistence type="predicted"/>
<gene>
    <name evidence="1" type="ORF">Sradi_2120700</name>
</gene>
<dbReference type="AlphaFoldDB" id="A0AAW2TJJ9"/>
<reference evidence="1" key="1">
    <citation type="submission" date="2020-06" db="EMBL/GenBank/DDBJ databases">
        <authorList>
            <person name="Li T."/>
            <person name="Hu X."/>
            <person name="Zhang T."/>
            <person name="Song X."/>
            <person name="Zhang H."/>
            <person name="Dai N."/>
            <person name="Sheng W."/>
            <person name="Hou X."/>
            <person name="Wei L."/>
        </authorList>
    </citation>
    <scope>NUCLEOTIDE SEQUENCE</scope>
    <source>
        <strain evidence="1">G02</strain>
        <tissue evidence="1">Leaf</tissue>
    </source>
</reference>